<dbReference type="EC" id="2.7.1.2" evidence="3"/>
<dbReference type="PANTHER" id="PTHR47690">
    <property type="entry name" value="GLUCOKINASE"/>
    <property type="match status" value="1"/>
</dbReference>
<keyword evidence="2 3" id="KW-0418">Kinase</keyword>
<keyword evidence="1 3" id="KW-0808">Transferase</keyword>
<dbReference type="PANTHER" id="PTHR47690:SF1">
    <property type="entry name" value="GLUCOKINASE"/>
    <property type="match status" value="1"/>
</dbReference>
<dbReference type="RefSeq" id="WP_072896225.1">
    <property type="nucleotide sequence ID" value="NZ_FQWZ01000003.1"/>
</dbReference>
<dbReference type="Proteomes" id="UP000199758">
    <property type="component" value="Unassembled WGS sequence"/>
</dbReference>
<dbReference type="NCBIfam" id="TIGR00749">
    <property type="entry name" value="glk"/>
    <property type="match status" value="1"/>
</dbReference>
<reference evidence="5 6" key="1">
    <citation type="submission" date="2016-11" db="EMBL/GenBank/DDBJ databases">
        <authorList>
            <person name="Jaros S."/>
            <person name="Januszkiewicz K."/>
            <person name="Wedrychowicz H."/>
        </authorList>
    </citation>
    <scope>NUCLEOTIDE SEQUENCE [LARGE SCALE GENOMIC DNA]</scope>
    <source>
        <strain evidence="5 6">CGMCC 1.7049</strain>
    </source>
</reference>
<keyword evidence="3" id="KW-0067">ATP-binding</keyword>
<keyword evidence="6" id="KW-1185">Reference proteome</keyword>
<keyword evidence="3" id="KW-0547">Nucleotide-binding</keyword>
<feature type="binding site" evidence="3">
    <location>
        <begin position="9"/>
        <end position="14"/>
    </location>
    <ligand>
        <name>ATP</name>
        <dbReference type="ChEBI" id="CHEBI:30616"/>
    </ligand>
</feature>
<comment type="similarity">
    <text evidence="3 4">Belongs to the bacterial glucokinase family.</text>
</comment>
<dbReference type="Gene3D" id="3.40.367.20">
    <property type="match status" value="1"/>
</dbReference>
<dbReference type="GO" id="GO:0005524">
    <property type="term" value="F:ATP binding"/>
    <property type="evidence" value="ECO:0007669"/>
    <property type="project" value="UniProtKB-UniRule"/>
</dbReference>
<dbReference type="GO" id="GO:0006096">
    <property type="term" value="P:glycolytic process"/>
    <property type="evidence" value="ECO:0007669"/>
    <property type="project" value="UniProtKB-UniRule"/>
</dbReference>
<gene>
    <name evidence="3" type="primary">glk</name>
    <name evidence="5" type="ORF">SAMN04488068_1561</name>
</gene>
<evidence type="ECO:0000313" key="5">
    <source>
        <dbReference type="EMBL" id="SHG82910.1"/>
    </source>
</evidence>
<keyword evidence="3" id="KW-0963">Cytoplasm</keyword>
<protein>
    <recommendedName>
        <fullName evidence="3">Glucokinase</fullName>
        <ecNumber evidence="3">2.7.1.2</ecNumber>
    </recommendedName>
    <alternativeName>
        <fullName evidence="3">Glucose kinase</fullName>
    </alternativeName>
</protein>
<dbReference type="GO" id="GO:0004340">
    <property type="term" value="F:glucokinase activity"/>
    <property type="evidence" value="ECO:0007669"/>
    <property type="project" value="UniProtKB-UniRule"/>
</dbReference>
<comment type="subcellular location">
    <subcellularLocation>
        <location evidence="3">Cytoplasm</location>
    </subcellularLocation>
</comment>
<evidence type="ECO:0000256" key="1">
    <source>
        <dbReference type="ARBA" id="ARBA00022679"/>
    </source>
</evidence>
<dbReference type="OrthoDB" id="9800595at2"/>
<accession>A0A1M5N017</accession>
<dbReference type="GO" id="GO:0005829">
    <property type="term" value="C:cytosol"/>
    <property type="evidence" value="ECO:0007669"/>
    <property type="project" value="TreeGrafter"/>
</dbReference>
<evidence type="ECO:0000256" key="3">
    <source>
        <dbReference type="HAMAP-Rule" id="MF_00524"/>
    </source>
</evidence>
<dbReference type="AlphaFoldDB" id="A0A1M5N017"/>
<dbReference type="InterPro" id="IPR050201">
    <property type="entry name" value="Bacterial_glucokinase"/>
</dbReference>
<dbReference type="HAMAP" id="MF_00524">
    <property type="entry name" value="Glucokinase"/>
    <property type="match status" value="1"/>
</dbReference>
<dbReference type="Pfam" id="PF02685">
    <property type="entry name" value="Glucokinase"/>
    <property type="match status" value="1"/>
</dbReference>
<dbReference type="InterPro" id="IPR003836">
    <property type="entry name" value="Glucokinase"/>
</dbReference>
<dbReference type="Gene3D" id="3.30.420.40">
    <property type="match status" value="1"/>
</dbReference>
<dbReference type="EMBL" id="FQWZ01000003">
    <property type="protein sequence ID" value="SHG82910.1"/>
    <property type="molecule type" value="Genomic_DNA"/>
</dbReference>
<organism evidence="5 6">
    <name type="scientific">Hydrocarboniphaga daqingensis</name>
    <dbReference type="NCBI Taxonomy" id="490188"/>
    <lineage>
        <taxon>Bacteria</taxon>
        <taxon>Pseudomonadati</taxon>
        <taxon>Pseudomonadota</taxon>
        <taxon>Gammaproteobacteria</taxon>
        <taxon>Nevskiales</taxon>
        <taxon>Nevskiaceae</taxon>
        <taxon>Hydrocarboniphaga</taxon>
    </lineage>
</organism>
<dbReference type="SUPFAM" id="SSF53067">
    <property type="entry name" value="Actin-like ATPase domain"/>
    <property type="match status" value="1"/>
</dbReference>
<dbReference type="InterPro" id="IPR043129">
    <property type="entry name" value="ATPase_NBD"/>
</dbReference>
<evidence type="ECO:0000256" key="4">
    <source>
        <dbReference type="RuleBase" id="RU004046"/>
    </source>
</evidence>
<name>A0A1M5N017_9GAMM</name>
<sequence>MRNPSLLVADIGGTNARFALTEPGAAQPPLRYQQAVATADFASLRDAVEHYLGQLPGVEARPSRAVFAVASAVTGDAVKITNNPWAFSIRELGAQLRLDALDVINDFTAMASVLPVLHDADLQTIGNVARAPSPTAGAGERRCYAVVGPGTGLGVGGVIVERGRSVVIESEGGHVGFAPGTAYELELLRVLLPRFGRVSAERLISGTGLVNLYDAVRAVDGLPADPLTPPQISAAAERDPQGPAARTLQVFAELLGAFAGDVAMAFGAWDGVLLPGGVTQKLLPWIEAGGFRRRFEDKGRHGAILQRIPTQVILHPQAGLLGTAAYAAGLVLR</sequence>
<dbReference type="CDD" id="cd24008">
    <property type="entry name" value="ASKHA_NBD_GLK"/>
    <property type="match status" value="1"/>
</dbReference>
<comment type="catalytic activity">
    <reaction evidence="3">
        <text>D-glucose + ATP = D-glucose 6-phosphate + ADP + H(+)</text>
        <dbReference type="Rhea" id="RHEA:17825"/>
        <dbReference type="ChEBI" id="CHEBI:4167"/>
        <dbReference type="ChEBI" id="CHEBI:15378"/>
        <dbReference type="ChEBI" id="CHEBI:30616"/>
        <dbReference type="ChEBI" id="CHEBI:61548"/>
        <dbReference type="ChEBI" id="CHEBI:456216"/>
        <dbReference type="EC" id="2.7.1.2"/>
    </reaction>
</comment>
<evidence type="ECO:0000313" key="6">
    <source>
        <dbReference type="Proteomes" id="UP000199758"/>
    </source>
</evidence>
<dbReference type="STRING" id="490188.SAMN04488068_1561"/>
<evidence type="ECO:0000256" key="2">
    <source>
        <dbReference type="ARBA" id="ARBA00022777"/>
    </source>
</evidence>
<keyword evidence="3" id="KW-0324">Glycolysis</keyword>
<dbReference type="GO" id="GO:0005536">
    <property type="term" value="F:D-glucose binding"/>
    <property type="evidence" value="ECO:0007669"/>
    <property type="project" value="InterPro"/>
</dbReference>
<proteinExistence type="inferred from homology"/>